<feature type="region of interest" description="Disordered" evidence="1">
    <location>
        <begin position="117"/>
        <end position="143"/>
    </location>
</feature>
<accession>A0A316YBA1</accession>
<sequence length="143" mass="15140">MGSLPLLTPRAWDFPFFLPPVSSSTRTTAMDSRKETECINSPMEEINKQASSVRPMLVFGTVPCDWRDPASCPTPIPSPSQALPEPCAPTSTPVRDPGAPALRISLELGPTAALPSEITARGPRAPVSSGSLHYSGLGRSLLS</sequence>
<dbReference type="EMBL" id="KZ819642">
    <property type="protein sequence ID" value="PWN86856.1"/>
    <property type="molecule type" value="Genomic_DNA"/>
</dbReference>
<dbReference type="Proteomes" id="UP000245768">
    <property type="component" value="Unassembled WGS sequence"/>
</dbReference>
<organism evidence="2 3">
    <name type="scientific">Acaromyces ingoldii</name>
    <dbReference type="NCBI Taxonomy" id="215250"/>
    <lineage>
        <taxon>Eukaryota</taxon>
        <taxon>Fungi</taxon>
        <taxon>Dikarya</taxon>
        <taxon>Basidiomycota</taxon>
        <taxon>Ustilaginomycotina</taxon>
        <taxon>Exobasidiomycetes</taxon>
        <taxon>Exobasidiales</taxon>
        <taxon>Cryptobasidiaceae</taxon>
        <taxon>Acaromyces</taxon>
    </lineage>
</organism>
<evidence type="ECO:0000313" key="3">
    <source>
        <dbReference type="Proteomes" id="UP000245768"/>
    </source>
</evidence>
<name>A0A316YBA1_9BASI</name>
<gene>
    <name evidence="2" type="ORF">FA10DRAFT_201380</name>
</gene>
<feature type="region of interest" description="Disordered" evidence="1">
    <location>
        <begin position="70"/>
        <end position="100"/>
    </location>
</feature>
<dbReference type="RefSeq" id="XP_025374054.1">
    <property type="nucleotide sequence ID" value="XM_025518445.1"/>
</dbReference>
<proteinExistence type="predicted"/>
<evidence type="ECO:0000313" key="2">
    <source>
        <dbReference type="EMBL" id="PWN86856.1"/>
    </source>
</evidence>
<dbReference type="InParanoid" id="A0A316YBA1"/>
<dbReference type="AlphaFoldDB" id="A0A316YBA1"/>
<reference evidence="2 3" key="1">
    <citation type="journal article" date="2018" name="Mol. Biol. Evol.">
        <title>Broad Genomic Sampling Reveals a Smut Pathogenic Ancestry of the Fungal Clade Ustilaginomycotina.</title>
        <authorList>
            <person name="Kijpornyongpan T."/>
            <person name="Mondo S.J."/>
            <person name="Barry K."/>
            <person name="Sandor L."/>
            <person name="Lee J."/>
            <person name="Lipzen A."/>
            <person name="Pangilinan J."/>
            <person name="LaButti K."/>
            <person name="Hainaut M."/>
            <person name="Henrissat B."/>
            <person name="Grigoriev I.V."/>
            <person name="Spatafora J.W."/>
            <person name="Aime M.C."/>
        </authorList>
    </citation>
    <scope>NUCLEOTIDE SEQUENCE [LARGE SCALE GENOMIC DNA]</scope>
    <source>
        <strain evidence="2 3">MCA 4198</strain>
    </source>
</reference>
<evidence type="ECO:0000256" key="1">
    <source>
        <dbReference type="SAM" id="MobiDB-lite"/>
    </source>
</evidence>
<dbReference type="GeneID" id="37040361"/>
<protein>
    <submittedName>
        <fullName evidence="2">Uncharacterized protein</fullName>
    </submittedName>
</protein>
<keyword evidence="3" id="KW-1185">Reference proteome</keyword>